<dbReference type="GO" id="GO:0005634">
    <property type="term" value="C:nucleus"/>
    <property type="evidence" value="ECO:0000318"/>
    <property type="project" value="GO_Central"/>
</dbReference>
<keyword evidence="9" id="KW-0808">Transferase</keyword>
<keyword evidence="6" id="KW-0464">Manganese</keyword>
<keyword evidence="10" id="KW-1185">Reference proteome</keyword>
<keyword evidence="4" id="KW-0479">Metal-binding</keyword>
<dbReference type="FunFam" id="1.20.1700.10:FF:000003">
    <property type="entry name" value="Pantothenate kinase 4"/>
    <property type="match status" value="1"/>
</dbReference>
<evidence type="ECO:0000256" key="7">
    <source>
        <dbReference type="SAM" id="MobiDB-lite"/>
    </source>
</evidence>
<evidence type="ECO:0000313" key="10">
    <source>
        <dbReference type="Proteomes" id="UP000054558"/>
    </source>
</evidence>
<evidence type="ECO:0000256" key="2">
    <source>
        <dbReference type="ARBA" id="ARBA00001967"/>
    </source>
</evidence>
<sequence length="380" mass="41678">METASRVISFPLLKDPDSYTPCTINYEREGVSKVWLDVFRRSIPSFKARAAADTSVKDADVKATKFALRFGEILDDLEKDPESHGGPPDCVLLVRLREQVLREVGFEDIFKKVKADENETALALLPELLKDIDGTEDKGARFETVVKGVFAGNIFDLGAGKAEQEAGKLDFKKSFAELLPRPWAIDDFDALKEAWLAGPPRWSKAVVFVDNSGADVILGIIPLARELIRNGTRVVLAANDLPSINDITYEELSDIVHKIDDEPLQAALDNGSLLVVNSGSDLPVLDLTSVSPELAWVAEDADLVVFEGMGRGIETNLYAKLKVDSLNLGMIKHKEVAEYLKGRMYDCVCKYTRVAKPEGGSGSNPDSVPSPKQHVLSGYD</sequence>
<dbReference type="Proteomes" id="UP000054558">
    <property type="component" value="Unassembled WGS sequence"/>
</dbReference>
<comment type="cofactor">
    <cofactor evidence="2">
        <name>Ni(2+)</name>
        <dbReference type="ChEBI" id="CHEBI:49786"/>
    </cofactor>
</comment>
<keyword evidence="9" id="KW-0418">Kinase</keyword>
<evidence type="ECO:0000256" key="5">
    <source>
        <dbReference type="ARBA" id="ARBA00022801"/>
    </source>
</evidence>
<evidence type="ECO:0000256" key="4">
    <source>
        <dbReference type="ARBA" id="ARBA00022723"/>
    </source>
</evidence>
<dbReference type="PIRSF" id="PIRSF030210">
    <property type="entry name" value="UCP030210"/>
    <property type="match status" value="1"/>
</dbReference>
<dbReference type="InterPro" id="IPR016949">
    <property type="entry name" value="At2g17340"/>
</dbReference>
<dbReference type="GO" id="GO:0005829">
    <property type="term" value="C:cytosol"/>
    <property type="evidence" value="ECO:0000318"/>
    <property type="project" value="GO_Central"/>
</dbReference>
<evidence type="ECO:0000259" key="8">
    <source>
        <dbReference type="Pfam" id="PF01937"/>
    </source>
</evidence>
<dbReference type="InterPro" id="IPR004567">
    <property type="entry name" value="Type_II_PanK"/>
</dbReference>
<dbReference type="OrthoDB" id="498611at2759"/>
<comment type="cofactor">
    <cofactor evidence="1">
        <name>Mn(2+)</name>
        <dbReference type="ChEBI" id="CHEBI:29035"/>
    </cofactor>
</comment>
<evidence type="ECO:0000256" key="3">
    <source>
        <dbReference type="ARBA" id="ARBA00022596"/>
    </source>
</evidence>
<dbReference type="GO" id="GO:0015937">
    <property type="term" value="P:coenzyme A biosynthetic process"/>
    <property type="evidence" value="ECO:0000318"/>
    <property type="project" value="GO_Central"/>
</dbReference>
<keyword evidence="5" id="KW-0378">Hydrolase</keyword>
<dbReference type="GO" id="GO:0046872">
    <property type="term" value="F:metal ion binding"/>
    <property type="evidence" value="ECO:0007669"/>
    <property type="project" value="UniProtKB-KW"/>
</dbReference>
<dbReference type="SUPFAM" id="SSF111321">
    <property type="entry name" value="AF1104-like"/>
    <property type="match status" value="1"/>
</dbReference>
<keyword evidence="3" id="KW-0533">Nickel</keyword>
<dbReference type="InterPro" id="IPR036075">
    <property type="entry name" value="ARMT-1-like_metal-bd_sf"/>
</dbReference>
<organism evidence="9 10">
    <name type="scientific">Klebsormidium nitens</name>
    <name type="common">Green alga</name>
    <name type="synonym">Ulothrix nitens</name>
    <dbReference type="NCBI Taxonomy" id="105231"/>
    <lineage>
        <taxon>Eukaryota</taxon>
        <taxon>Viridiplantae</taxon>
        <taxon>Streptophyta</taxon>
        <taxon>Klebsormidiophyceae</taxon>
        <taxon>Klebsormidiales</taxon>
        <taxon>Klebsormidiaceae</taxon>
        <taxon>Klebsormidium</taxon>
    </lineage>
</organism>
<accession>A0A0U9HVH4</accession>
<dbReference type="Gene3D" id="3.40.50.10880">
    <property type="entry name" value="Uncharacterised protein PF01937, DUF89, domain 3"/>
    <property type="match status" value="1"/>
</dbReference>
<dbReference type="GO" id="GO:0016787">
    <property type="term" value="F:hydrolase activity"/>
    <property type="evidence" value="ECO:0007669"/>
    <property type="project" value="UniProtKB-KW"/>
</dbReference>
<dbReference type="AlphaFoldDB" id="A0A0U9HVH4"/>
<dbReference type="EMBL" id="DF237284">
    <property type="protein sequence ID" value="GAQ87152.1"/>
    <property type="molecule type" value="Genomic_DNA"/>
</dbReference>
<reference evidence="9 10" key="1">
    <citation type="journal article" date="2014" name="Nat. Commun.">
        <title>Klebsormidium flaccidum genome reveals primary factors for plant terrestrial adaptation.</title>
        <authorList>
            <person name="Hori K."/>
            <person name="Maruyama F."/>
            <person name="Fujisawa T."/>
            <person name="Togashi T."/>
            <person name="Yamamoto N."/>
            <person name="Seo M."/>
            <person name="Sato S."/>
            <person name="Yamada T."/>
            <person name="Mori H."/>
            <person name="Tajima N."/>
            <person name="Moriyama T."/>
            <person name="Ikeuchi M."/>
            <person name="Watanabe M."/>
            <person name="Wada H."/>
            <person name="Kobayashi K."/>
            <person name="Saito M."/>
            <person name="Masuda T."/>
            <person name="Sasaki-Sekimoto Y."/>
            <person name="Mashiguchi K."/>
            <person name="Awai K."/>
            <person name="Shimojima M."/>
            <person name="Masuda S."/>
            <person name="Iwai M."/>
            <person name="Nobusawa T."/>
            <person name="Narise T."/>
            <person name="Kondo S."/>
            <person name="Saito H."/>
            <person name="Sato R."/>
            <person name="Murakawa M."/>
            <person name="Ihara Y."/>
            <person name="Oshima-Yamada Y."/>
            <person name="Ohtaka K."/>
            <person name="Satoh M."/>
            <person name="Sonobe K."/>
            <person name="Ishii M."/>
            <person name="Ohtani R."/>
            <person name="Kanamori-Sato M."/>
            <person name="Honoki R."/>
            <person name="Miyazaki D."/>
            <person name="Mochizuki H."/>
            <person name="Umetsu J."/>
            <person name="Higashi K."/>
            <person name="Shibata D."/>
            <person name="Kamiya Y."/>
            <person name="Sato N."/>
            <person name="Nakamura Y."/>
            <person name="Tabata S."/>
            <person name="Ida S."/>
            <person name="Kurokawa K."/>
            <person name="Ohta H."/>
        </authorList>
    </citation>
    <scope>NUCLEOTIDE SEQUENCE [LARGE SCALE GENOMIC DNA]</scope>
    <source>
        <strain evidence="9 10">NIES-2285</strain>
    </source>
</reference>
<dbReference type="PANTHER" id="PTHR12280:SF35">
    <property type="entry name" value="4'-PHOSPHOPANTETHEINE PHOSPHATASE"/>
    <property type="match status" value="1"/>
</dbReference>
<evidence type="ECO:0000256" key="6">
    <source>
        <dbReference type="ARBA" id="ARBA00023211"/>
    </source>
</evidence>
<dbReference type="OMA" id="WFPCFRE"/>
<dbReference type="STRING" id="105231.A0A0U9HVH4"/>
<dbReference type="InterPro" id="IPR002791">
    <property type="entry name" value="ARMT1-like_metal-bd"/>
</dbReference>
<dbReference type="GO" id="GO:0016301">
    <property type="term" value="F:kinase activity"/>
    <property type="evidence" value="ECO:0007669"/>
    <property type="project" value="UniProtKB-KW"/>
</dbReference>
<evidence type="ECO:0000256" key="1">
    <source>
        <dbReference type="ARBA" id="ARBA00001936"/>
    </source>
</evidence>
<dbReference type="GO" id="GO:0005524">
    <property type="term" value="F:ATP binding"/>
    <property type="evidence" value="ECO:0007669"/>
    <property type="project" value="InterPro"/>
</dbReference>
<proteinExistence type="predicted"/>
<dbReference type="PANTHER" id="PTHR12280">
    <property type="entry name" value="PANTOTHENATE KINASE"/>
    <property type="match status" value="1"/>
</dbReference>
<dbReference type="Pfam" id="PF01937">
    <property type="entry name" value="ARMT1-like_dom"/>
    <property type="match status" value="1"/>
</dbReference>
<evidence type="ECO:0000313" key="9">
    <source>
        <dbReference type="EMBL" id="GAQ87152.1"/>
    </source>
</evidence>
<gene>
    <name evidence="9" type="ORF">KFL_003350020</name>
</gene>
<protein>
    <submittedName>
        <fullName evidence="9">Pantothenate kinase</fullName>
    </submittedName>
</protein>
<dbReference type="Gene3D" id="1.20.1700.10">
    <property type="entry name" value="AF1104-like"/>
    <property type="match status" value="1"/>
</dbReference>
<dbReference type="FunFam" id="3.40.50.10880:FF:000004">
    <property type="entry name" value="Pantothenate kinase"/>
    <property type="match status" value="1"/>
</dbReference>
<feature type="region of interest" description="Disordered" evidence="7">
    <location>
        <begin position="357"/>
        <end position="380"/>
    </location>
</feature>
<name>A0A0U9HVH4_KLENI</name>
<dbReference type="Gene3D" id="1.10.285.20">
    <property type="entry name" value="Uncharacterised protein PF01937, DUF89, domain 2"/>
    <property type="match status" value="1"/>
</dbReference>
<feature type="domain" description="Damage-control phosphatase ARMT1-like metal-binding" evidence="8">
    <location>
        <begin position="39"/>
        <end position="348"/>
    </location>
</feature>
<dbReference type="InterPro" id="IPR035073">
    <property type="entry name" value="At2g17340_3_helix_bundle"/>
</dbReference>